<dbReference type="GeneID" id="73467093"/>
<evidence type="ECO:0000256" key="1">
    <source>
        <dbReference type="SAM" id="MobiDB-lite"/>
    </source>
</evidence>
<dbReference type="OrthoDB" id="5422579at2759"/>
<evidence type="ECO:0000313" key="3">
    <source>
        <dbReference type="EMBL" id="KAG7666163.1"/>
    </source>
</evidence>
<dbReference type="EMBL" id="JAGSYN010000037">
    <property type="protein sequence ID" value="KAG7666163.1"/>
    <property type="molecule type" value="Genomic_DNA"/>
</dbReference>
<reference evidence="3 4" key="1">
    <citation type="journal article" date="2021" name="DNA Res.">
        <title>Genome analysis of Candida subhashii reveals its hybrid nature and dual mitochondrial genome conformations.</title>
        <authorList>
            <person name="Mixao V."/>
            <person name="Hegedusova E."/>
            <person name="Saus E."/>
            <person name="Pryszcz L.P."/>
            <person name="Cillingova A."/>
            <person name="Nosek J."/>
            <person name="Gabaldon T."/>
        </authorList>
    </citation>
    <scope>NUCLEOTIDE SEQUENCE [LARGE SCALE GENOMIC DNA]</scope>
    <source>
        <strain evidence="3 4">CBS 10753</strain>
    </source>
</reference>
<dbReference type="Proteomes" id="UP000694255">
    <property type="component" value="Unassembled WGS sequence"/>
</dbReference>
<feature type="compositionally biased region" description="Basic residues" evidence="1">
    <location>
        <begin position="1"/>
        <end position="11"/>
    </location>
</feature>
<evidence type="ECO:0000313" key="4">
    <source>
        <dbReference type="Proteomes" id="UP000694255"/>
    </source>
</evidence>
<dbReference type="RefSeq" id="XP_049266395.1">
    <property type="nucleotide sequence ID" value="XM_049406746.1"/>
</dbReference>
<feature type="region of interest" description="Disordered" evidence="1">
    <location>
        <begin position="1"/>
        <end position="21"/>
    </location>
</feature>
<comment type="caution">
    <text evidence="3">The sequence shown here is derived from an EMBL/GenBank/DDBJ whole genome shotgun (WGS) entry which is preliminary data.</text>
</comment>
<dbReference type="CDD" id="cd09917">
    <property type="entry name" value="F-box_SF"/>
    <property type="match status" value="1"/>
</dbReference>
<proteinExistence type="predicted"/>
<dbReference type="AlphaFoldDB" id="A0A8J5QRG8"/>
<sequence>MNNSTSRKRRIQDHDESEAPSLKDAKIINPTSIYNGVEIASNERVVFDSAKFPSIFPLELTVEKPRIRKRVSLKDLPDSVLIKILGNLNQIDAISLSLTSKRFKEVTRTRLYSTIYVYFGQKRLIPKDYYVSHYTDFTHIQMENFERMIEEKVKLPSCKAIFFPNDKFLGVSYLQMVSNAFPGSQVVLRRYWKDNVQRWMFNCPDNPFITMHHLLGPTTKKDPTREHVRDLIVTRHPDIDYSYELKKYPNLRSLYLEHIQSLEGLPKISAREVKIRQLSSFDIYDFCGCFDVAKITSLDLSKVSEEIVKIAPRFKSLRKLYITHDASIMCRFAQALPKDSLTYLSVPARSIDSFQVEALRHAGSLRIISASPYFQSIVPKEPSKAKEKVKQLEWNLFRFSKLEFVIFDREALRVFRRDETPRFEFVPVEFHPTICPY</sequence>
<evidence type="ECO:0000259" key="2">
    <source>
        <dbReference type="PROSITE" id="PS50181"/>
    </source>
</evidence>
<dbReference type="Pfam" id="PF12937">
    <property type="entry name" value="F-box-like"/>
    <property type="match status" value="1"/>
</dbReference>
<accession>A0A8J5QRG8</accession>
<dbReference type="InterPro" id="IPR001810">
    <property type="entry name" value="F-box_dom"/>
</dbReference>
<organism evidence="3 4">
    <name type="scientific">[Candida] subhashii</name>
    <dbReference type="NCBI Taxonomy" id="561895"/>
    <lineage>
        <taxon>Eukaryota</taxon>
        <taxon>Fungi</taxon>
        <taxon>Dikarya</taxon>
        <taxon>Ascomycota</taxon>
        <taxon>Saccharomycotina</taxon>
        <taxon>Pichiomycetes</taxon>
        <taxon>Debaryomycetaceae</taxon>
        <taxon>Spathaspora</taxon>
    </lineage>
</organism>
<dbReference type="PROSITE" id="PS50181">
    <property type="entry name" value="FBOX"/>
    <property type="match status" value="1"/>
</dbReference>
<gene>
    <name evidence="3" type="ORF">J8A68_000292</name>
</gene>
<protein>
    <recommendedName>
        <fullName evidence="2">F-box domain-containing protein</fullName>
    </recommendedName>
</protein>
<feature type="domain" description="F-box" evidence="2">
    <location>
        <begin position="70"/>
        <end position="115"/>
    </location>
</feature>
<name>A0A8J5QRG8_9ASCO</name>
<keyword evidence="4" id="KW-1185">Reference proteome</keyword>